<dbReference type="Pfam" id="PF13692">
    <property type="entry name" value="Glyco_trans_1_4"/>
    <property type="match status" value="1"/>
</dbReference>
<dbReference type="PANTHER" id="PTHR45947:SF13">
    <property type="entry name" value="TRANSFERASE"/>
    <property type="match status" value="1"/>
</dbReference>
<name>A0A109W798_ACTRD</name>
<dbReference type="STRING" id="111015.AXF14_01620"/>
<dbReference type="Pfam" id="PF13439">
    <property type="entry name" value="Glyco_transf_4"/>
    <property type="match status" value="1"/>
</dbReference>
<dbReference type="GO" id="GO:0016757">
    <property type="term" value="F:glycosyltransferase activity"/>
    <property type="evidence" value="ECO:0007669"/>
    <property type="project" value="UniProtKB-KW"/>
</dbReference>
<dbReference type="InterPro" id="IPR050194">
    <property type="entry name" value="Glycosyltransferase_grp1"/>
</dbReference>
<keyword evidence="2 5" id="KW-0808">Transferase</keyword>
<evidence type="ECO:0000259" key="3">
    <source>
        <dbReference type="Pfam" id="PF13439"/>
    </source>
</evidence>
<feature type="domain" description="Glycosyltransferase subfamily 4-like N-terminal" evidence="3">
    <location>
        <begin position="17"/>
        <end position="212"/>
    </location>
</feature>
<protein>
    <submittedName>
        <fullName evidence="5">Glycosyl transferase family 1</fullName>
    </submittedName>
</protein>
<feature type="domain" description="Spore protein YkvP/CgeB glycosyl transferase-like" evidence="4">
    <location>
        <begin position="616"/>
        <end position="753"/>
    </location>
</feature>
<gene>
    <name evidence="5" type="ORF">AXF14_01620</name>
</gene>
<evidence type="ECO:0000256" key="1">
    <source>
        <dbReference type="ARBA" id="ARBA00022676"/>
    </source>
</evidence>
<sequence length="851" mass="93289">MRIAQVSAHYPPNFVSGGTLVPQRVARYVAEAGHESFVFAGYLDDGRQPLETWDEDDGQGVHVTWVVTTPWTAWTDPLNFDNPAVTEVFEAWLDRVQPDVVHVHSLQTLGVGLIEAAHERGARVIVTMHDFWWFCSRQFLVDESMVPCSLVVDCGTCGCASGRSSSRRAARLREALRSVDLVLAPSEAARQVFAANGVDPDRLLVNENGLPDDQLTRLGTTPRRRRGSGPLRIMYAGGTQPMKGFEVLCESARTLGDRPGIEVDAYGVGERSVPGTPRWFRPLPPYSPDDLLSVLDEHDVLVLPSVMRESHSILTREALAAGLAVICTDTLGPEAVVRDGVNGHVVPAGDAAALAEVLGRLADDPAASRLLTGQGPASPIRAFTDQAEQLVTIYSQADDGARAATAVPEDVYRAQARLLREVLFIVGIDGAPLRYRVHLPAEALAGLGHRSLIRHYRDPRLVEEVRDADAIVLYRVPATDQVLQVVDAAKERRVPVLYDVDDLIFDPALRGTLPGLSRLAPEEEALWWHGVDRYRTTLEACDGFIGSTAELCAQATRLSGLPAYRFSNGVGRILAQASDQAVRDVPSAAADGSVSIGYFSGTDTHDADWAVLEPAILAVMRRHPEVRLRLGGHLAETPALAAMTDRVDRQPFVPWQRLPRLLRETDVNLAPLAGETVFNESKSAIKWLEAALVARPTIASPTTPFTEAIEHGRTGFLASTTDEWERCLEALVSSRSLRAQVGAAARRKALLTWSPALQGRVYEELLVRAALDVRVHGHREASRWTPVADSEPFSVVDAVVDPYLPLPEDRGRMLRGERARRLARLTRRTRTVIRHEGVRGVATRARRRLKG</sequence>
<dbReference type="InterPro" id="IPR055259">
    <property type="entry name" value="YkvP/CgeB_Glyco_trans-like"/>
</dbReference>
<evidence type="ECO:0000313" key="5">
    <source>
        <dbReference type="EMBL" id="AMD86538.1"/>
    </source>
</evidence>
<dbReference type="Gene3D" id="3.40.50.2000">
    <property type="entry name" value="Glycogen Phosphorylase B"/>
    <property type="match status" value="3"/>
</dbReference>
<dbReference type="AlphaFoldDB" id="A0A109W798"/>
<dbReference type="OrthoDB" id="9801573at2"/>
<dbReference type="EMBL" id="CP014228">
    <property type="protein sequence ID" value="AMD86538.1"/>
    <property type="molecule type" value="Genomic_DNA"/>
</dbReference>
<proteinExistence type="predicted"/>
<dbReference type="Proteomes" id="UP000065220">
    <property type="component" value="Chromosome"/>
</dbReference>
<dbReference type="GO" id="GO:1901137">
    <property type="term" value="P:carbohydrate derivative biosynthetic process"/>
    <property type="evidence" value="ECO:0007669"/>
    <property type="project" value="UniProtKB-ARBA"/>
</dbReference>
<dbReference type="KEGG" id="ard:AXF14_01620"/>
<dbReference type="SUPFAM" id="SSF53756">
    <property type="entry name" value="UDP-Glycosyltransferase/glycogen phosphorylase"/>
    <property type="match status" value="2"/>
</dbReference>
<organism evidence="5 6">
    <name type="scientific">Actinomyces radicidentis</name>
    <dbReference type="NCBI Taxonomy" id="111015"/>
    <lineage>
        <taxon>Bacteria</taxon>
        <taxon>Bacillati</taxon>
        <taxon>Actinomycetota</taxon>
        <taxon>Actinomycetes</taxon>
        <taxon>Actinomycetales</taxon>
        <taxon>Actinomycetaceae</taxon>
        <taxon>Actinomyces</taxon>
    </lineage>
</organism>
<dbReference type="InterPro" id="IPR028098">
    <property type="entry name" value="Glyco_trans_4-like_N"/>
</dbReference>
<dbReference type="PANTHER" id="PTHR45947">
    <property type="entry name" value="SULFOQUINOVOSYL TRANSFERASE SQD2"/>
    <property type="match status" value="1"/>
</dbReference>
<accession>A0A109W798</accession>
<dbReference type="RefSeq" id="WP_067939610.1">
    <property type="nucleotide sequence ID" value="NZ_CP014228.1"/>
</dbReference>
<evidence type="ECO:0000259" key="4">
    <source>
        <dbReference type="Pfam" id="PF13524"/>
    </source>
</evidence>
<evidence type="ECO:0000313" key="6">
    <source>
        <dbReference type="Proteomes" id="UP000065220"/>
    </source>
</evidence>
<keyword evidence="6" id="KW-1185">Reference proteome</keyword>
<evidence type="ECO:0000256" key="2">
    <source>
        <dbReference type="ARBA" id="ARBA00022679"/>
    </source>
</evidence>
<reference evidence="6" key="1">
    <citation type="submission" date="2016-02" db="EMBL/GenBank/DDBJ databases">
        <authorList>
            <person name="Holder M.E."/>
            <person name="Ajami N.J."/>
            <person name="Petrosino J.F."/>
        </authorList>
    </citation>
    <scope>NUCLEOTIDE SEQUENCE [LARGE SCALE GENOMIC DNA]</scope>
    <source>
        <strain evidence="6">CCUG 36733</strain>
    </source>
</reference>
<keyword evidence="1" id="KW-0328">Glycosyltransferase</keyword>
<dbReference type="Pfam" id="PF13524">
    <property type="entry name" value="Glyco_trans_1_2"/>
    <property type="match status" value="1"/>
</dbReference>